<name>A0A193GHF5_9BORD</name>
<dbReference type="OrthoDB" id="2986723at2"/>
<dbReference type="SUPFAM" id="SSF51197">
    <property type="entry name" value="Clavaminate synthase-like"/>
    <property type="match status" value="1"/>
</dbReference>
<reference evidence="2 3" key="1">
    <citation type="submission" date="2016-06" db="EMBL/GenBank/DDBJ databases">
        <title>Complete genome sequences of Bordetella bronchialis and Bordetella flabilis.</title>
        <authorList>
            <person name="LiPuma J.J."/>
            <person name="Spilker T."/>
        </authorList>
    </citation>
    <scope>NUCLEOTIDE SEQUENCE [LARGE SCALE GENOMIC DNA]</scope>
    <source>
        <strain evidence="2 3">AU10664</strain>
    </source>
</reference>
<gene>
    <name evidence="2" type="ORF">BAU07_22400</name>
</gene>
<evidence type="ECO:0008006" key="4">
    <source>
        <dbReference type="Google" id="ProtNLM"/>
    </source>
</evidence>
<keyword evidence="1" id="KW-0560">Oxidoreductase</keyword>
<dbReference type="Proteomes" id="UP000091926">
    <property type="component" value="Chromosome"/>
</dbReference>
<dbReference type="InterPro" id="IPR042098">
    <property type="entry name" value="TauD-like_sf"/>
</dbReference>
<evidence type="ECO:0000256" key="1">
    <source>
        <dbReference type="ARBA" id="ARBA00023002"/>
    </source>
</evidence>
<organism evidence="2 3">
    <name type="scientific">Bordetella flabilis</name>
    <dbReference type="NCBI Taxonomy" id="463014"/>
    <lineage>
        <taxon>Bacteria</taxon>
        <taxon>Pseudomonadati</taxon>
        <taxon>Pseudomonadota</taxon>
        <taxon>Betaproteobacteria</taxon>
        <taxon>Burkholderiales</taxon>
        <taxon>Alcaligenaceae</taxon>
        <taxon>Bordetella</taxon>
    </lineage>
</organism>
<dbReference type="Gene3D" id="3.60.130.10">
    <property type="entry name" value="Clavaminate synthase-like"/>
    <property type="match status" value="1"/>
</dbReference>
<accession>A0A193GHF5</accession>
<dbReference type="KEGG" id="bfz:BAU07_22400"/>
<proteinExistence type="predicted"/>
<protein>
    <recommendedName>
        <fullName evidence="4">TauD/TfdA-like domain-containing protein</fullName>
    </recommendedName>
</protein>
<evidence type="ECO:0000313" key="2">
    <source>
        <dbReference type="EMBL" id="ANN79502.1"/>
    </source>
</evidence>
<dbReference type="STRING" id="463014.BAU07_22400"/>
<dbReference type="AlphaFoldDB" id="A0A193GHF5"/>
<evidence type="ECO:0000313" key="3">
    <source>
        <dbReference type="Proteomes" id="UP000091926"/>
    </source>
</evidence>
<dbReference type="EMBL" id="CP016172">
    <property type="protein sequence ID" value="ANN79502.1"/>
    <property type="molecule type" value="Genomic_DNA"/>
</dbReference>
<sequence length="333" mass="37272">MIELPIDFCFTPKDALDLQRALISITANPYTAYASFSVAVDAVIDAGAVPAPFMACCETRRRANTYEHPYVVLRNCPIDPSLPYLDFDDPVKDKRTRKTTYVAEAFLLLYAKLMGQEPIGYANVNDGDIFQDIHPKKSLATSQSQKALKPIFFHKDLANHFVRPDWVNILGLRSSARNRVYTSFVRNKDLLAALGEDVRDALRQPEFHTPYDDLTVHGGKVILGEAEVHPVLGGATPTDIRFFENRTRGLTPRAEQAIEQLIGALHRLKKRVQILPGDLVGAANNDCLHNKDVGEIADPDALRNRWLMKTVNVRALEHHAGHFLSDRPRVVNG</sequence>
<keyword evidence="3" id="KW-1185">Reference proteome</keyword>
<dbReference type="RefSeq" id="WP_066662668.1">
    <property type="nucleotide sequence ID" value="NZ_CBCSCL010000038.1"/>
</dbReference>
<dbReference type="GO" id="GO:0016706">
    <property type="term" value="F:2-oxoglutarate-dependent dioxygenase activity"/>
    <property type="evidence" value="ECO:0007669"/>
    <property type="project" value="UniProtKB-ARBA"/>
</dbReference>